<sequence length="121" mass="14118">MTRQGEEKSVLLNIEGDCVKIYDSFTWAPIIESKEEFGIVARDDEDRYDLDTVFGKFDCHFGVHNYRNIKHQEFLNTKRGNKSIMDYISELKQKAKQCQYGNHQEGFICDMIINGIGDKRT</sequence>
<comment type="caution">
    <text evidence="1">The sequence shown here is derived from an EMBL/GenBank/DDBJ whole genome shotgun (WGS) entry which is preliminary data.</text>
</comment>
<organism evidence="1 2">
    <name type="scientific">Dreissena polymorpha</name>
    <name type="common">Zebra mussel</name>
    <name type="synonym">Mytilus polymorpha</name>
    <dbReference type="NCBI Taxonomy" id="45954"/>
    <lineage>
        <taxon>Eukaryota</taxon>
        <taxon>Metazoa</taxon>
        <taxon>Spiralia</taxon>
        <taxon>Lophotrochozoa</taxon>
        <taxon>Mollusca</taxon>
        <taxon>Bivalvia</taxon>
        <taxon>Autobranchia</taxon>
        <taxon>Heteroconchia</taxon>
        <taxon>Euheterodonta</taxon>
        <taxon>Imparidentia</taxon>
        <taxon>Neoheterodontei</taxon>
        <taxon>Myida</taxon>
        <taxon>Dreissenoidea</taxon>
        <taxon>Dreissenidae</taxon>
        <taxon>Dreissena</taxon>
    </lineage>
</organism>
<dbReference type="AlphaFoldDB" id="A0A9D4RHN6"/>
<keyword evidence="2" id="KW-1185">Reference proteome</keyword>
<reference evidence="1" key="1">
    <citation type="journal article" date="2019" name="bioRxiv">
        <title>The Genome of the Zebra Mussel, Dreissena polymorpha: A Resource for Invasive Species Research.</title>
        <authorList>
            <person name="McCartney M.A."/>
            <person name="Auch B."/>
            <person name="Kono T."/>
            <person name="Mallez S."/>
            <person name="Zhang Y."/>
            <person name="Obille A."/>
            <person name="Becker A."/>
            <person name="Abrahante J.E."/>
            <person name="Garbe J."/>
            <person name="Badalamenti J.P."/>
            <person name="Herman A."/>
            <person name="Mangelson H."/>
            <person name="Liachko I."/>
            <person name="Sullivan S."/>
            <person name="Sone E.D."/>
            <person name="Koren S."/>
            <person name="Silverstein K.A.T."/>
            <person name="Beckman K.B."/>
            <person name="Gohl D.M."/>
        </authorList>
    </citation>
    <scope>NUCLEOTIDE SEQUENCE</scope>
    <source>
        <strain evidence="1">Duluth1</strain>
        <tissue evidence="1">Whole animal</tissue>
    </source>
</reference>
<name>A0A9D4RHN6_DREPO</name>
<dbReference type="EMBL" id="JAIWYP010000002">
    <property type="protein sequence ID" value="KAH3866640.1"/>
    <property type="molecule type" value="Genomic_DNA"/>
</dbReference>
<gene>
    <name evidence="1" type="ORF">DPMN_029738</name>
</gene>
<accession>A0A9D4RHN6</accession>
<evidence type="ECO:0000313" key="2">
    <source>
        <dbReference type="Proteomes" id="UP000828390"/>
    </source>
</evidence>
<proteinExistence type="predicted"/>
<reference evidence="1" key="2">
    <citation type="submission" date="2020-11" db="EMBL/GenBank/DDBJ databases">
        <authorList>
            <person name="McCartney M.A."/>
            <person name="Auch B."/>
            <person name="Kono T."/>
            <person name="Mallez S."/>
            <person name="Becker A."/>
            <person name="Gohl D.M."/>
            <person name="Silverstein K.A.T."/>
            <person name="Koren S."/>
            <person name="Bechman K.B."/>
            <person name="Herman A."/>
            <person name="Abrahante J.E."/>
            <person name="Garbe J."/>
        </authorList>
    </citation>
    <scope>NUCLEOTIDE SEQUENCE</scope>
    <source>
        <strain evidence="1">Duluth1</strain>
        <tissue evidence="1">Whole animal</tissue>
    </source>
</reference>
<protein>
    <recommendedName>
        <fullName evidence="3">Retrotransposon gag domain-containing protein</fullName>
    </recommendedName>
</protein>
<dbReference type="Proteomes" id="UP000828390">
    <property type="component" value="Unassembled WGS sequence"/>
</dbReference>
<evidence type="ECO:0008006" key="3">
    <source>
        <dbReference type="Google" id="ProtNLM"/>
    </source>
</evidence>
<evidence type="ECO:0000313" key="1">
    <source>
        <dbReference type="EMBL" id="KAH3866640.1"/>
    </source>
</evidence>